<feature type="region of interest" description="Disordered" evidence="2">
    <location>
        <begin position="1"/>
        <end position="49"/>
    </location>
</feature>
<proteinExistence type="inferred from homology"/>
<name>A0A3N0GGG6_9ACTN</name>
<dbReference type="InterPro" id="IPR010273">
    <property type="entry name" value="DUF881"/>
</dbReference>
<dbReference type="Proteomes" id="UP000279994">
    <property type="component" value="Unassembled WGS sequence"/>
</dbReference>
<comment type="caution">
    <text evidence="3">The sequence shown here is derived from an EMBL/GenBank/DDBJ whole genome shotgun (WGS) entry which is preliminary data.</text>
</comment>
<protein>
    <submittedName>
        <fullName evidence="3">DUF881 domain-containing protein</fullName>
    </submittedName>
</protein>
<evidence type="ECO:0000256" key="1">
    <source>
        <dbReference type="ARBA" id="ARBA00009108"/>
    </source>
</evidence>
<dbReference type="PANTHER" id="PTHR37313:SF2">
    <property type="entry name" value="UPF0749 PROTEIN YLXX"/>
    <property type="match status" value="1"/>
</dbReference>
<gene>
    <name evidence="3" type="ORF">EFL26_23595</name>
</gene>
<comment type="similarity">
    <text evidence="1">Belongs to the UPF0749 family.</text>
</comment>
<keyword evidence="4" id="KW-1185">Reference proteome</keyword>
<sequence>MTDRPTDAMDDPSQDPRPAPEPATEPVREPAPEPVPEPTVGPESAGADPAGHRLRRALLQPGRGQVVVAVLLAVLGAAAVTQVRIAGRDDDYAGLRQADLIQALNGLQAASRRTEQDIADLQATRDSLSHSNDKTAAALQQAREELTSLGVLAGTLAAHGPGVRITVTVPDSHLSLNLLLDGIEELRDAGAEAIEINDSVRVVAQTSFESASGGVDVDGRVLTSPYTIDVIGDPATLTPALKFPGGFVDDISLDEGKVSIKQSQDIRVTSLRKVTQPRYAEPSNPD</sequence>
<dbReference type="GO" id="GO:0005886">
    <property type="term" value="C:plasma membrane"/>
    <property type="evidence" value="ECO:0007669"/>
    <property type="project" value="TreeGrafter"/>
</dbReference>
<evidence type="ECO:0000313" key="4">
    <source>
        <dbReference type="Proteomes" id="UP000279994"/>
    </source>
</evidence>
<dbReference type="RefSeq" id="WP_123225369.1">
    <property type="nucleotide sequence ID" value="NZ_RJSF01000049.1"/>
</dbReference>
<accession>A0A3N0GGG6</accession>
<organism evidence="3 4">
    <name type="scientific">Nocardioides pocheonensis</name>
    <dbReference type="NCBI Taxonomy" id="661485"/>
    <lineage>
        <taxon>Bacteria</taxon>
        <taxon>Bacillati</taxon>
        <taxon>Actinomycetota</taxon>
        <taxon>Actinomycetes</taxon>
        <taxon>Propionibacteriales</taxon>
        <taxon>Nocardioidaceae</taxon>
        <taxon>Nocardioides</taxon>
    </lineage>
</organism>
<dbReference type="Gene3D" id="3.30.70.1880">
    <property type="entry name" value="Protein of unknown function DUF881"/>
    <property type="match status" value="1"/>
</dbReference>
<reference evidence="3 4" key="1">
    <citation type="submission" date="2018-11" db="EMBL/GenBank/DDBJ databases">
        <authorList>
            <person name="Li F."/>
        </authorList>
    </citation>
    <scope>NUCLEOTIDE SEQUENCE [LARGE SCALE GENOMIC DNA]</scope>
    <source>
        <strain evidence="3 4">Gsoil 818</strain>
    </source>
</reference>
<evidence type="ECO:0000313" key="3">
    <source>
        <dbReference type="EMBL" id="RNM11130.1"/>
    </source>
</evidence>
<dbReference type="Pfam" id="PF05949">
    <property type="entry name" value="DUF881"/>
    <property type="match status" value="1"/>
</dbReference>
<dbReference type="PANTHER" id="PTHR37313">
    <property type="entry name" value="UPF0749 PROTEIN RV1825"/>
    <property type="match status" value="1"/>
</dbReference>
<dbReference type="EMBL" id="RJSF01000049">
    <property type="protein sequence ID" value="RNM11130.1"/>
    <property type="molecule type" value="Genomic_DNA"/>
</dbReference>
<dbReference type="AlphaFoldDB" id="A0A3N0GGG6"/>
<dbReference type="OrthoDB" id="3211287at2"/>
<evidence type="ECO:0000256" key="2">
    <source>
        <dbReference type="SAM" id="MobiDB-lite"/>
    </source>
</evidence>